<dbReference type="Proteomes" id="UP000007963">
    <property type="component" value="Unassembled WGS sequence"/>
</dbReference>
<evidence type="ECO:0000313" key="3">
    <source>
        <dbReference type="EMBL" id="EAU33671.1"/>
    </source>
</evidence>
<dbReference type="EMBL" id="CH476601">
    <property type="protein sequence ID" value="EAU33671.1"/>
    <property type="molecule type" value="Genomic_DNA"/>
</dbReference>
<gene>
    <name evidence="3" type="ORF">ATEG_05910</name>
</gene>
<dbReference type="SUPFAM" id="SSF63380">
    <property type="entry name" value="Riboflavin synthase domain-like"/>
    <property type="match status" value="1"/>
</dbReference>
<dbReference type="OrthoDB" id="436496at2759"/>
<dbReference type="PANTHER" id="PTHR42815:SF2">
    <property type="entry name" value="FAD-BINDING, PUTATIVE (AFU_ORTHOLOGUE AFUA_6G07600)-RELATED"/>
    <property type="match status" value="1"/>
</dbReference>
<dbReference type="PANTHER" id="PTHR42815">
    <property type="entry name" value="FAD-BINDING, PUTATIVE (AFU_ORTHOLOGUE AFUA_6G07600)-RELATED"/>
    <property type="match status" value="1"/>
</dbReference>
<sequence>MASILAGTLPCHEGERTMHRLLRVPPGDNPTVPFLSPGASLLLRKSPLLAIGAIDRDGRPWSTVWGGEVGFASPTSASTVEVKTPVDSKYDPLAEILLHDEDQLQSDQPQGFGSLLSGLVIDLETRRRAKLYGQKLSGSLAENDAGGIAHLVVHIDASLGNCPKYLNIKHILPAKPEPRLISDSAQLPDEAVGLISRADCLFVSSRRDTVDMDTNIRGGPPGFVRIVSNDPSGAVFVYPEYSGNRLYQTLGNLQITPLAGYVFPDFENGDALYITGQTEVLIGKDAAVILPRSNLAVKVTVTVARYVEKALSFRGIPGAPSPYNPPVRYLTTEKPNLAILKNDSSVTATMIKKEILTPTIARFRFRISDPAAIGTWMPGQYATFSFQEELDMGYQHMQDDDPSSLNDDYVRTFTITSHPAKGLSAAEFEITVRRKGNVTNHLFRTYEGAGLEVPLKGFGGDFRLEMQGDQAMLPFVAAGIGITPLIAQLSDLDTDRLRLFWTISVRDIGLVWDIFQQFPRLPQSTTLFVTGPRPEEQETIQKLDTVASSGARIQHLRMIVEIYGISCHLRKESTGEHKILQRRTLYDSTYKNPAPPPPSRTLPPPSNDRAHSKMSTYEVEHNTTDPSTAQTNQRRRRPDLSTFFATLSEISPDEARSRPHAVPVPRDISAAFYTLAEALDVMRREAGSAPDSTTTAGSDESDLLTQMIQTLLAEAETPPREVEGVSEEFCDGM</sequence>
<dbReference type="RefSeq" id="XP_001215088.1">
    <property type="nucleotide sequence ID" value="XM_001215088.1"/>
</dbReference>
<dbReference type="Gene3D" id="2.40.30.10">
    <property type="entry name" value="Translation factors"/>
    <property type="match status" value="1"/>
</dbReference>
<evidence type="ECO:0000259" key="2">
    <source>
        <dbReference type="PROSITE" id="PS51384"/>
    </source>
</evidence>
<organism evidence="3 4">
    <name type="scientific">Aspergillus terreus (strain NIH 2624 / FGSC A1156)</name>
    <dbReference type="NCBI Taxonomy" id="341663"/>
    <lineage>
        <taxon>Eukaryota</taxon>
        <taxon>Fungi</taxon>
        <taxon>Dikarya</taxon>
        <taxon>Ascomycota</taxon>
        <taxon>Pezizomycotina</taxon>
        <taxon>Eurotiomycetes</taxon>
        <taxon>Eurotiomycetidae</taxon>
        <taxon>Eurotiales</taxon>
        <taxon>Aspergillaceae</taxon>
        <taxon>Aspergillus</taxon>
        <taxon>Aspergillus subgen. Circumdati</taxon>
    </lineage>
</organism>
<dbReference type="CDD" id="cd06197">
    <property type="entry name" value="FNR_like_2"/>
    <property type="match status" value="1"/>
</dbReference>
<dbReference type="STRING" id="341663.Q0CK74"/>
<dbReference type="GeneID" id="4321292"/>
<dbReference type="SUPFAM" id="SSF52343">
    <property type="entry name" value="Ferredoxin reductase-like, C-terminal NADP-linked domain"/>
    <property type="match status" value="1"/>
</dbReference>
<dbReference type="AlphaFoldDB" id="Q0CK74"/>
<dbReference type="OMA" id="LICCAVP"/>
<dbReference type="GO" id="GO:0016491">
    <property type="term" value="F:oxidoreductase activity"/>
    <property type="evidence" value="ECO:0007669"/>
    <property type="project" value="InterPro"/>
</dbReference>
<evidence type="ECO:0000313" key="4">
    <source>
        <dbReference type="Proteomes" id="UP000007963"/>
    </source>
</evidence>
<dbReference type="InterPro" id="IPR039261">
    <property type="entry name" value="FNR_nucleotide-bd"/>
</dbReference>
<dbReference type="VEuPathDB" id="FungiDB:ATEG_05910"/>
<feature type="domain" description="FAD-binding FR-type" evidence="2">
    <location>
        <begin position="343"/>
        <end position="465"/>
    </location>
</feature>
<evidence type="ECO:0000256" key="1">
    <source>
        <dbReference type="SAM" id="MobiDB-lite"/>
    </source>
</evidence>
<dbReference type="HOGENOM" id="CLU_017006_2_0_1"/>
<reference evidence="4" key="1">
    <citation type="submission" date="2005-09" db="EMBL/GenBank/DDBJ databases">
        <title>Annotation of the Aspergillus terreus NIH2624 genome.</title>
        <authorList>
            <person name="Birren B.W."/>
            <person name="Lander E.S."/>
            <person name="Galagan J.E."/>
            <person name="Nusbaum C."/>
            <person name="Devon K."/>
            <person name="Henn M."/>
            <person name="Ma L.-J."/>
            <person name="Jaffe D.B."/>
            <person name="Butler J."/>
            <person name="Alvarez P."/>
            <person name="Gnerre S."/>
            <person name="Grabherr M."/>
            <person name="Kleber M."/>
            <person name="Mauceli E.W."/>
            <person name="Brockman W."/>
            <person name="Rounsley S."/>
            <person name="Young S.K."/>
            <person name="LaButti K."/>
            <person name="Pushparaj V."/>
            <person name="DeCaprio D."/>
            <person name="Crawford M."/>
            <person name="Koehrsen M."/>
            <person name="Engels R."/>
            <person name="Montgomery P."/>
            <person name="Pearson M."/>
            <person name="Howarth C."/>
            <person name="Larson L."/>
            <person name="Luoma S."/>
            <person name="White J."/>
            <person name="Alvarado L."/>
            <person name="Kodira C.D."/>
            <person name="Zeng Q."/>
            <person name="Oleary S."/>
            <person name="Yandava C."/>
            <person name="Denning D.W."/>
            <person name="Nierman W.C."/>
            <person name="Milne T."/>
            <person name="Madden K."/>
        </authorList>
    </citation>
    <scope>NUCLEOTIDE SEQUENCE [LARGE SCALE GENOMIC DNA]</scope>
    <source>
        <strain evidence="4">NIH 2624 / FGSC A1156</strain>
    </source>
</reference>
<dbReference type="InterPro" id="IPR017938">
    <property type="entry name" value="Riboflavin_synthase-like_b-brl"/>
</dbReference>
<dbReference type="PROSITE" id="PS51384">
    <property type="entry name" value="FAD_FR"/>
    <property type="match status" value="1"/>
</dbReference>
<feature type="compositionally biased region" description="Pro residues" evidence="1">
    <location>
        <begin position="593"/>
        <end position="606"/>
    </location>
</feature>
<protein>
    <recommendedName>
        <fullName evidence="2">FAD-binding FR-type domain-containing protein</fullName>
    </recommendedName>
</protein>
<dbReference type="InterPro" id="IPR017927">
    <property type="entry name" value="FAD-bd_FR_type"/>
</dbReference>
<feature type="region of interest" description="Disordered" evidence="1">
    <location>
        <begin position="587"/>
        <end position="638"/>
    </location>
</feature>
<proteinExistence type="predicted"/>
<name>Q0CK74_ASPTN</name>
<dbReference type="eggNOG" id="ENOG502RRJ9">
    <property type="taxonomic scope" value="Eukaryota"/>
</dbReference>
<accession>Q0CK74</accession>